<protein>
    <submittedName>
        <fullName evidence="2">Uncharacterized protein</fullName>
    </submittedName>
</protein>
<evidence type="ECO:0000313" key="2">
    <source>
        <dbReference type="EMBL" id="TNN27323.1"/>
    </source>
</evidence>
<gene>
    <name evidence="2" type="ORF">EYF80_062534</name>
</gene>
<name>A0A4Z2EF00_9TELE</name>
<evidence type="ECO:0000313" key="3">
    <source>
        <dbReference type="Proteomes" id="UP000314294"/>
    </source>
</evidence>
<evidence type="ECO:0000256" key="1">
    <source>
        <dbReference type="SAM" id="MobiDB-lite"/>
    </source>
</evidence>
<sequence>MSQQVCSEHVMSQQVCSEHVRSQQVCSEHVRSQQVCSERVLNAWAAPESEPARPALAGGGHEALRHGANQTGVIPPESLQPRSHSRNRILEALYSRLPNVHLVSCSVRFWPTGLCSGCCRSDFPLALYWPHQGPGHLDDLMEGSPVSDHVTL</sequence>
<proteinExistence type="predicted"/>
<feature type="region of interest" description="Disordered" evidence="1">
    <location>
        <begin position="50"/>
        <end position="81"/>
    </location>
</feature>
<dbReference type="AlphaFoldDB" id="A0A4Z2EF00"/>
<organism evidence="2 3">
    <name type="scientific">Liparis tanakae</name>
    <name type="common">Tanaka's snailfish</name>
    <dbReference type="NCBI Taxonomy" id="230148"/>
    <lineage>
        <taxon>Eukaryota</taxon>
        <taxon>Metazoa</taxon>
        <taxon>Chordata</taxon>
        <taxon>Craniata</taxon>
        <taxon>Vertebrata</taxon>
        <taxon>Euteleostomi</taxon>
        <taxon>Actinopterygii</taxon>
        <taxon>Neopterygii</taxon>
        <taxon>Teleostei</taxon>
        <taxon>Neoteleostei</taxon>
        <taxon>Acanthomorphata</taxon>
        <taxon>Eupercaria</taxon>
        <taxon>Perciformes</taxon>
        <taxon>Cottioidei</taxon>
        <taxon>Cottales</taxon>
        <taxon>Liparidae</taxon>
        <taxon>Liparis</taxon>
    </lineage>
</organism>
<reference evidence="2 3" key="1">
    <citation type="submission" date="2019-03" db="EMBL/GenBank/DDBJ databases">
        <title>First draft genome of Liparis tanakae, snailfish: a comprehensive survey of snailfish specific genes.</title>
        <authorList>
            <person name="Kim W."/>
            <person name="Song I."/>
            <person name="Jeong J.-H."/>
            <person name="Kim D."/>
            <person name="Kim S."/>
            <person name="Ryu S."/>
            <person name="Song J.Y."/>
            <person name="Lee S.K."/>
        </authorList>
    </citation>
    <scope>NUCLEOTIDE SEQUENCE [LARGE SCALE GENOMIC DNA]</scope>
    <source>
        <tissue evidence="2">Muscle</tissue>
    </source>
</reference>
<comment type="caution">
    <text evidence="2">The sequence shown here is derived from an EMBL/GenBank/DDBJ whole genome shotgun (WGS) entry which is preliminary data.</text>
</comment>
<dbReference type="Proteomes" id="UP000314294">
    <property type="component" value="Unassembled WGS sequence"/>
</dbReference>
<keyword evidence="3" id="KW-1185">Reference proteome</keyword>
<accession>A0A4Z2EF00</accession>
<dbReference type="EMBL" id="SRLO01008480">
    <property type="protein sequence ID" value="TNN27323.1"/>
    <property type="molecule type" value="Genomic_DNA"/>
</dbReference>